<reference evidence="1" key="1">
    <citation type="submission" date="2021-10" db="EMBL/GenBank/DDBJ databases">
        <title>Novel species in genus Arthrobacter.</title>
        <authorList>
            <person name="Liu Y."/>
        </authorList>
    </citation>
    <scope>NUCLEOTIDE SEQUENCE</scope>
    <source>
        <strain evidence="1">Zg-Y453</strain>
    </source>
</reference>
<organism evidence="1 2">
    <name type="scientific">Arthrobacter caoxuetaonis</name>
    <dbReference type="NCBI Taxonomy" id="2886935"/>
    <lineage>
        <taxon>Bacteria</taxon>
        <taxon>Bacillati</taxon>
        <taxon>Actinomycetota</taxon>
        <taxon>Actinomycetes</taxon>
        <taxon>Micrococcales</taxon>
        <taxon>Micrococcaceae</taxon>
        <taxon>Arthrobacter</taxon>
    </lineage>
</organism>
<evidence type="ECO:0000313" key="2">
    <source>
        <dbReference type="Proteomes" id="UP001139158"/>
    </source>
</evidence>
<dbReference type="NCBIfam" id="TIGR04088">
    <property type="entry name" value="cognate_SipW"/>
    <property type="match status" value="1"/>
</dbReference>
<dbReference type="NCBIfam" id="TIGR04089">
    <property type="entry name" value="exp_by_SipW_III"/>
    <property type="match status" value="1"/>
</dbReference>
<dbReference type="AlphaFoldDB" id="A0A9X1MC56"/>
<proteinExistence type="predicted"/>
<gene>
    <name evidence="1" type="ORF">LJ757_05355</name>
</gene>
<name>A0A9X1MC56_9MICC</name>
<accession>A0A9X1MC56</accession>
<dbReference type="InterPro" id="IPR023833">
    <property type="entry name" value="Signal_pept_SipW-depend-type"/>
</dbReference>
<comment type="caution">
    <text evidence="1">The sequence shown here is derived from an EMBL/GenBank/DDBJ whole genome shotgun (WGS) entry which is preliminary data.</text>
</comment>
<sequence length="393" mass="40547">MNKMAKGALATGVGVALMLGGGGTLAIWNDTETASVGSIAAGQLEIKRVDNGVWKNSSNQVIDLANYKVVPGETLSFVQNVDLTLVGDKIEATLTPTYIGGMDGLSPHLDYTYKVSQNGAEIRTNALTQANDGIATVEATVTFKKDSDNTTQLKTQDLTKIQYVLLQFVRYSPVALVYSGWGRHRSRAQHPHRTLPPGKQTMAKKTALKATGLVSGAVLLGLLTVQGTYALWNAAVQATSGSVQAASFNVEMDGGSGSVMMAQPDGSQGTVALATTNFGIVDAGTSVYAGVRLTNHTDAGGQFTLRASAGPVDTGSLGGLLAVQQRAVAGADLSACNNPALYAGTAAGPVEIPKHGSGVLCFQASLAATVSAEGQVSTISIPLTVEQLVEHKG</sequence>
<evidence type="ECO:0000313" key="1">
    <source>
        <dbReference type="EMBL" id="MCC3297233.1"/>
    </source>
</evidence>
<dbReference type="InterPro" id="IPR024006">
    <property type="entry name" value="Alt_signal_exp_actinobact"/>
</dbReference>
<dbReference type="Proteomes" id="UP001139158">
    <property type="component" value="Unassembled WGS sequence"/>
</dbReference>
<keyword evidence="2" id="KW-1185">Reference proteome</keyword>
<protein>
    <submittedName>
        <fullName evidence="1">Alternate-type signal peptide domain-containing protein</fullName>
    </submittedName>
</protein>
<dbReference type="EMBL" id="JAJFZV010000004">
    <property type="protein sequence ID" value="MCC3297233.1"/>
    <property type="molecule type" value="Genomic_DNA"/>
</dbReference>